<dbReference type="SUPFAM" id="SSF52058">
    <property type="entry name" value="L domain-like"/>
    <property type="match status" value="1"/>
</dbReference>
<feature type="transmembrane region" description="Helical" evidence="4">
    <location>
        <begin position="69"/>
        <end position="95"/>
    </location>
</feature>
<reference evidence="6" key="1">
    <citation type="submission" date="2023-06" db="EMBL/GenBank/DDBJ databases">
        <title>Survivors Of The Sea: Transcriptome response of Skeletonema marinoi to long-term dormancy.</title>
        <authorList>
            <person name="Pinder M.I.M."/>
            <person name="Kourtchenko O."/>
            <person name="Robertson E.K."/>
            <person name="Larsson T."/>
            <person name="Maumus F."/>
            <person name="Osuna-Cruz C.M."/>
            <person name="Vancaester E."/>
            <person name="Stenow R."/>
            <person name="Vandepoele K."/>
            <person name="Ploug H."/>
            <person name="Bruchert V."/>
            <person name="Godhe A."/>
            <person name="Topel M."/>
        </authorList>
    </citation>
    <scope>NUCLEOTIDE SEQUENCE</scope>
    <source>
        <strain evidence="6">R05AC</strain>
    </source>
</reference>
<dbReference type="InterPro" id="IPR052592">
    <property type="entry name" value="LRR-RLK"/>
</dbReference>
<dbReference type="Pfam" id="PF23598">
    <property type="entry name" value="LRR_14"/>
    <property type="match status" value="1"/>
</dbReference>
<feature type="compositionally biased region" description="Polar residues" evidence="3">
    <location>
        <begin position="29"/>
        <end position="43"/>
    </location>
</feature>
<dbReference type="PANTHER" id="PTHR48054">
    <property type="entry name" value="RECEPTOR KINASE-LIKE PROTEIN XA21"/>
    <property type="match status" value="1"/>
</dbReference>
<keyword evidence="7" id="KW-1185">Reference proteome</keyword>
<dbReference type="FunFam" id="3.80.10.10:FF:000041">
    <property type="entry name" value="LRR receptor-like serine/threonine-protein kinase ERECTA"/>
    <property type="match status" value="2"/>
</dbReference>
<evidence type="ECO:0000256" key="2">
    <source>
        <dbReference type="ARBA" id="ARBA00022737"/>
    </source>
</evidence>
<evidence type="ECO:0000256" key="1">
    <source>
        <dbReference type="ARBA" id="ARBA00022614"/>
    </source>
</evidence>
<comment type="caution">
    <text evidence="6">The sequence shown here is derived from an EMBL/GenBank/DDBJ whole genome shotgun (WGS) entry which is preliminary data.</text>
</comment>
<feature type="region of interest" description="Disordered" evidence="3">
    <location>
        <begin position="101"/>
        <end position="156"/>
    </location>
</feature>
<feature type="domain" description="Disease resistance R13L4/SHOC-2-like LRR" evidence="5">
    <location>
        <begin position="385"/>
        <end position="495"/>
    </location>
</feature>
<dbReference type="PANTHER" id="PTHR48054:SF82">
    <property type="entry name" value="LRR RECEPTOR-LIKE SERINE_THREONINE-PROTEIN KINASE FLS2"/>
    <property type="match status" value="1"/>
</dbReference>
<protein>
    <submittedName>
        <fullName evidence="6">Leucine-rich repeat domain-containing protein</fullName>
    </submittedName>
</protein>
<dbReference type="InterPro" id="IPR055414">
    <property type="entry name" value="LRR_R13L4/SHOC2-like"/>
</dbReference>
<keyword evidence="1" id="KW-0433">Leucine-rich repeat</keyword>
<name>A0AAD9DKN9_9STRA</name>
<feature type="region of interest" description="Disordered" evidence="3">
    <location>
        <begin position="1"/>
        <end position="59"/>
    </location>
</feature>
<feature type="compositionally biased region" description="Polar residues" evidence="3">
    <location>
        <begin position="135"/>
        <end position="151"/>
    </location>
</feature>
<dbReference type="Proteomes" id="UP001224775">
    <property type="component" value="Unassembled WGS sequence"/>
</dbReference>
<dbReference type="InterPro" id="IPR032675">
    <property type="entry name" value="LRR_dom_sf"/>
</dbReference>
<gene>
    <name evidence="6" type="ORF">QTG54_000857</name>
</gene>
<keyword evidence="4" id="KW-1133">Transmembrane helix</keyword>
<feature type="compositionally biased region" description="Polar residues" evidence="3">
    <location>
        <begin position="101"/>
        <end position="110"/>
    </location>
</feature>
<keyword evidence="4" id="KW-0812">Transmembrane</keyword>
<evidence type="ECO:0000256" key="3">
    <source>
        <dbReference type="SAM" id="MobiDB-lite"/>
    </source>
</evidence>
<organism evidence="6 7">
    <name type="scientific">Skeletonema marinoi</name>
    <dbReference type="NCBI Taxonomy" id="267567"/>
    <lineage>
        <taxon>Eukaryota</taxon>
        <taxon>Sar</taxon>
        <taxon>Stramenopiles</taxon>
        <taxon>Ochrophyta</taxon>
        <taxon>Bacillariophyta</taxon>
        <taxon>Coscinodiscophyceae</taxon>
        <taxon>Thalassiosirophycidae</taxon>
        <taxon>Thalassiosirales</taxon>
        <taxon>Skeletonemataceae</taxon>
        <taxon>Skeletonema</taxon>
        <taxon>Skeletonema marinoi-dohrnii complex</taxon>
    </lineage>
</organism>
<evidence type="ECO:0000313" key="6">
    <source>
        <dbReference type="EMBL" id="KAK1748918.1"/>
    </source>
</evidence>
<keyword evidence="4" id="KW-0472">Membrane</keyword>
<feature type="compositionally biased region" description="Low complexity" evidence="3">
    <location>
        <begin position="122"/>
        <end position="132"/>
    </location>
</feature>
<keyword evidence="2" id="KW-0677">Repeat</keyword>
<evidence type="ECO:0000313" key="7">
    <source>
        <dbReference type="Proteomes" id="UP001224775"/>
    </source>
</evidence>
<proteinExistence type="predicted"/>
<dbReference type="Pfam" id="PF00560">
    <property type="entry name" value="LRR_1"/>
    <property type="match status" value="1"/>
</dbReference>
<dbReference type="AlphaFoldDB" id="A0AAD9DKN9"/>
<evidence type="ECO:0000259" key="5">
    <source>
        <dbReference type="Pfam" id="PF23598"/>
    </source>
</evidence>
<dbReference type="EMBL" id="JATAAI010000001">
    <property type="protein sequence ID" value="KAK1748918.1"/>
    <property type="molecule type" value="Genomic_DNA"/>
</dbReference>
<sequence>MLRNNEFGQARGSSSSNAEDGRHADDDSVVSSNVTNEEAQTLTRGGLDMESDSDENKRAGIMPRNRREWCIVIFALFIIVGAAAGTGIGLGMYFMNQGSNTNSARGNPPTNNGDKGNGNDGNGNNDDSNLDGSQPEISPETTDDTINSGTPLPTDFAGSVQLHMVEQDISELTSFQGISDNGNSSELSPQQRARNWLVFYDIMPDNLADEQDEQNQSNNATDDLVNSTNNLSSSYLDVNTPAYRVAQRFAAAVFYFATKGEEWDTDNQWLQPGLDECDYPGIRCEEVTIPSISLAEALKYPKYFPDPSDGAVDTTTERMIVEINLPESNLKGTLPDELMTFPFLRRLGLWSNQIEGQIPESISRLQNLESLLLDDNKFTGDIVPAIGSLEKLKMLSLGFNPYVGGEIPEEIGNLYDLEALFLPNMSLRGGLPSSLRNLENLKQLELQLNNLRGGIPDWLGDLINLEKLNLSGNSFYGEVPEVLSKLIKLRELELQDNDLGTIPCSALTTVAVLSANCKSSDGTSCDCCTLCV</sequence>
<evidence type="ECO:0000256" key="4">
    <source>
        <dbReference type="SAM" id="Phobius"/>
    </source>
</evidence>
<dbReference type="InterPro" id="IPR001611">
    <property type="entry name" value="Leu-rich_rpt"/>
</dbReference>
<dbReference type="Gene3D" id="3.80.10.10">
    <property type="entry name" value="Ribonuclease Inhibitor"/>
    <property type="match status" value="1"/>
</dbReference>
<accession>A0AAD9DKN9</accession>